<dbReference type="Proteomes" id="UP000198131">
    <property type="component" value="Unassembled WGS sequence"/>
</dbReference>
<gene>
    <name evidence="2" type="ORF">SAMN06265337_1221</name>
</gene>
<proteinExistence type="predicted"/>
<dbReference type="EMBL" id="FYEW01000001">
    <property type="protein sequence ID" value="SNC65128.1"/>
    <property type="molecule type" value="Genomic_DNA"/>
</dbReference>
<evidence type="ECO:0000256" key="1">
    <source>
        <dbReference type="SAM" id="MobiDB-lite"/>
    </source>
</evidence>
<name>A0A212TGF5_9BACT</name>
<sequence>MSRKQELLTRFTTSSMDTSKSYHCGDRHKRVREYTTHYTVQSIATRKIYRFSVTSVFDAGKVISRQNAQDHAEMSLDEQDARELVDLLSTRYNYIEM</sequence>
<evidence type="ECO:0000313" key="3">
    <source>
        <dbReference type="Proteomes" id="UP000198131"/>
    </source>
</evidence>
<feature type="region of interest" description="Disordered" evidence="1">
    <location>
        <begin position="1"/>
        <end position="24"/>
    </location>
</feature>
<keyword evidence="3" id="KW-1185">Reference proteome</keyword>
<evidence type="ECO:0000313" key="2">
    <source>
        <dbReference type="EMBL" id="SNC65128.1"/>
    </source>
</evidence>
<dbReference type="AlphaFoldDB" id="A0A212TGF5"/>
<dbReference type="RefSeq" id="WP_141106466.1">
    <property type="nucleotide sequence ID" value="NZ_FYEW01000001.1"/>
</dbReference>
<feature type="compositionally biased region" description="Polar residues" evidence="1">
    <location>
        <begin position="10"/>
        <end position="21"/>
    </location>
</feature>
<accession>A0A212TGF5</accession>
<organism evidence="2 3">
    <name type="scientific">Hymenobacter gelipurpurascens</name>
    <dbReference type="NCBI Taxonomy" id="89968"/>
    <lineage>
        <taxon>Bacteria</taxon>
        <taxon>Pseudomonadati</taxon>
        <taxon>Bacteroidota</taxon>
        <taxon>Cytophagia</taxon>
        <taxon>Cytophagales</taxon>
        <taxon>Hymenobacteraceae</taxon>
        <taxon>Hymenobacter</taxon>
    </lineage>
</organism>
<reference evidence="3" key="1">
    <citation type="submission" date="2017-06" db="EMBL/GenBank/DDBJ databases">
        <authorList>
            <person name="Varghese N."/>
            <person name="Submissions S."/>
        </authorList>
    </citation>
    <scope>NUCLEOTIDE SEQUENCE [LARGE SCALE GENOMIC DNA]</scope>
    <source>
        <strain evidence="3">DSM 11116</strain>
    </source>
</reference>
<protein>
    <submittedName>
        <fullName evidence="2">Uncharacterized protein</fullName>
    </submittedName>
</protein>